<feature type="region of interest" description="Disordered" evidence="1">
    <location>
        <begin position="289"/>
        <end position="325"/>
    </location>
</feature>
<evidence type="ECO:0000313" key="4">
    <source>
        <dbReference type="EMBL" id="KAE9974946.1"/>
    </source>
</evidence>
<reference evidence="5 6" key="1">
    <citation type="submission" date="2018-12" db="EMBL/GenBank/DDBJ databases">
        <title>Venturia inaequalis Genome Resource.</title>
        <authorList>
            <person name="Lichtner F.J."/>
        </authorList>
    </citation>
    <scope>NUCLEOTIDE SEQUENCE [LARGE SCALE GENOMIC DNA]</scope>
    <source>
        <strain evidence="5 6">120213</strain>
        <strain evidence="3">Bline_iso_100314</strain>
        <strain evidence="4 7">DMI_063113</strain>
    </source>
</reference>
<feature type="signal peptide" evidence="2">
    <location>
        <begin position="1"/>
        <end position="16"/>
    </location>
</feature>
<sequence>MKYLTLFSTILAAAAAAPLAEVAEVQSIQDVQDVQVVQDGQAKDPSDSGAQGVKILKKFAEEPAKAGLTRVTKKIGTWTVTSTKMLSTFKMVADSPCGIGGCYVTAMEATIRYPDGQEANVDTNAWLHHIALFGQGTGQGSIWACGNERPTLRLNSVDKYGIDWPLTYMMMIDLMTEVTTPKVLTLEVTYEIAPKIGSGYKAATMYWLSLGPDRTAKDGKYSFETQSSRVNSAGKLLYSIAHMHDGGTDMQLFVENSMAGRSGKMLCKSVMHYGEPKAAGAAMEGMEMGQEAASGHAAGGHGGHGHSRRDGHGGHGDPSDHIQAPGACTDFGTLTAGQYIRATAQYDATIHKLMVHNGQREKLMGNMRVYVGPT</sequence>
<dbReference type="AlphaFoldDB" id="A0A8H3ZCU9"/>
<feature type="compositionally biased region" description="Basic and acidic residues" evidence="1">
    <location>
        <begin position="308"/>
        <end position="320"/>
    </location>
</feature>
<dbReference type="EMBL" id="WNWS01000015">
    <property type="protein sequence ID" value="KAE9987656.1"/>
    <property type="molecule type" value="Genomic_DNA"/>
</dbReference>
<evidence type="ECO:0000313" key="7">
    <source>
        <dbReference type="Proteomes" id="UP000490939"/>
    </source>
</evidence>
<evidence type="ECO:0000313" key="5">
    <source>
        <dbReference type="EMBL" id="KAE9987656.1"/>
    </source>
</evidence>
<organism evidence="5 6">
    <name type="scientific">Venturia inaequalis</name>
    <name type="common">Apple scab fungus</name>
    <dbReference type="NCBI Taxonomy" id="5025"/>
    <lineage>
        <taxon>Eukaryota</taxon>
        <taxon>Fungi</taxon>
        <taxon>Dikarya</taxon>
        <taxon>Ascomycota</taxon>
        <taxon>Pezizomycotina</taxon>
        <taxon>Dothideomycetes</taxon>
        <taxon>Pleosporomycetidae</taxon>
        <taxon>Venturiales</taxon>
        <taxon>Venturiaceae</taxon>
        <taxon>Venturia</taxon>
    </lineage>
</organism>
<dbReference type="Proteomes" id="UP000490939">
    <property type="component" value="Unassembled WGS sequence"/>
</dbReference>
<proteinExistence type="predicted"/>
<dbReference type="OrthoDB" id="3910689at2759"/>
<dbReference type="InterPro" id="IPR011692">
    <property type="entry name" value="Stress_up-reg_Nod19"/>
</dbReference>
<dbReference type="Pfam" id="PF07712">
    <property type="entry name" value="SURNod19"/>
    <property type="match status" value="1"/>
</dbReference>
<feature type="chain" id="PRO_5044691170" evidence="2">
    <location>
        <begin position="17"/>
        <end position="374"/>
    </location>
</feature>
<dbReference type="Proteomes" id="UP000433883">
    <property type="component" value="Unassembled WGS sequence"/>
</dbReference>
<name>A0A8H3ZCU9_VENIN</name>
<protein>
    <submittedName>
        <fullName evidence="5">Uncharacterized protein</fullName>
    </submittedName>
</protein>
<dbReference type="EMBL" id="WNWR01000543">
    <property type="protein sequence ID" value="KAE9974946.1"/>
    <property type="molecule type" value="Genomic_DNA"/>
</dbReference>
<gene>
    <name evidence="3" type="ORF">BLS_005956</name>
    <name evidence="4" type="ORF">EG327_008611</name>
    <name evidence="5" type="ORF">EG328_001889</name>
</gene>
<evidence type="ECO:0000256" key="2">
    <source>
        <dbReference type="SAM" id="SignalP"/>
    </source>
</evidence>
<keyword evidence="2" id="KW-0732">Signal</keyword>
<accession>A0A8H3ZCU9</accession>
<dbReference type="Proteomes" id="UP000447873">
    <property type="component" value="Unassembled WGS sequence"/>
</dbReference>
<evidence type="ECO:0000256" key="1">
    <source>
        <dbReference type="SAM" id="MobiDB-lite"/>
    </source>
</evidence>
<comment type="caution">
    <text evidence="5">The sequence shown here is derived from an EMBL/GenBank/DDBJ whole genome shotgun (WGS) entry which is preliminary data.</text>
</comment>
<dbReference type="EMBL" id="WNWQ01000422">
    <property type="protein sequence ID" value="KAE9968274.1"/>
    <property type="molecule type" value="Genomic_DNA"/>
</dbReference>
<evidence type="ECO:0000313" key="3">
    <source>
        <dbReference type="EMBL" id="KAE9968274.1"/>
    </source>
</evidence>
<keyword evidence="7" id="KW-1185">Reference proteome</keyword>
<evidence type="ECO:0000313" key="6">
    <source>
        <dbReference type="Proteomes" id="UP000447873"/>
    </source>
</evidence>